<dbReference type="InterPro" id="IPR011990">
    <property type="entry name" value="TPR-like_helical_dom_sf"/>
</dbReference>
<dbReference type="Proteomes" id="UP000194236">
    <property type="component" value="Unassembled WGS sequence"/>
</dbReference>
<protein>
    <submittedName>
        <fullName evidence="1">Uncharacterized protein</fullName>
    </submittedName>
</protein>
<dbReference type="Gene3D" id="1.25.40.10">
    <property type="entry name" value="Tetratricopeptide repeat domain"/>
    <property type="match status" value="1"/>
</dbReference>
<sequence>MLYENVLLKKTLSEWEVQQMVEKFGQGFKENRLSTDDETSYVKTLLLSPFEHDHYSAIDFFNTVIRTKDMDSTETLDSYVGLIVGYIKIKDFDRALLNVELCRQLKNWNAEQLER</sequence>
<keyword evidence="2" id="KW-1185">Reference proteome</keyword>
<comment type="caution">
    <text evidence="1">The sequence shown here is derived from an EMBL/GenBank/DDBJ whole genome shotgun (WGS) entry which is preliminary data.</text>
</comment>
<evidence type="ECO:0000313" key="2">
    <source>
        <dbReference type="Proteomes" id="UP000194236"/>
    </source>
</evidence>
<gene>
    <name evidence="1" type="ORF">BLA29_011943</name>
</gene>
<organism evidence="1 2">
    <name type="scientific">Euroglyphus maynei</name>
    <name type="common">Mayne's house dust mite</name>
    <dbReference type="NCBI Taxonomy" id="6958"/>
    <lineage>
        <taxon>Eukaryota</taxon>
        <taxon>Metazoa</taxon>
        <taxon>Ecdysozoa</taxon>
        <taxon>Arthropoda</taxon>
        <taxon>Chelicerata</taxon>
        <taxon>Arachnida</taxon>
        <taxon>Acari</taxon>
        <taxon>Acariformes</taxon>
        <taxon>Sarcoptiformes</taxon>
        <taxon>Astigmata</taxon>
        <taxon>Psoroptidia</taxon>
        <taxon>Analgoidea</taxon>
        <taxon>Pyroglyphidae</taxon>
        <taxon>Pyroglyphinae</taxon>
        <taxon>Euroglyphus</taxon>
    </lineage>
</organism>
<feature type="non-terminal residue" evidence="1">
    <location>
        <position position="115"/>
    </location>
</feature>
<proteinExistence type="predicted"/>
<dbReference type="EMBL" id="MUJZ01067573">
    <property type="protein sequence ID" value="OTF70043.1"/>
    <property type="molecule type" value="Genomic_DNA"/>
</dbReference>
<name>A0A1Y3AQY1_EURMA</name>
<dbReference type="AlphaFoldDB" id="A0A1Y3AQY1"/>
<dbReference type="OrthoDB" id="6511252at2759"/>
<reference evidence="1 2" key="1">
    <citation type="submission" date="2017-03" db="EMBL/GenBank/DDBJ databases">
        <title>Genome Survey of Euroglyphus maynei.</title>
        <authorList>
            <person name="Arlian L.G."/>
            <person name="Morgan M.S."/>
            <person name="Rider S.D."/>
        </authorList>
    </citation>
    <scope>NUCLEOTIDE SEQUENCE [LARGE SCALE GENOMIC DNA]</scope>
    <source>
        <strain evidence="1">Arlian Lab</strain>
        <tissue evidence="1">Whole body</tissue>
    </source>
</reference>
<evidence type="ECO:0000313" key="1">
    <source>
        <dbReference type="EMBL" id="OTF70043.1"/>
    </source>
</evidence>
<accession>A0A1Y3AQY1</accession>